<dbReference type="InterPro" id="IPR003661">
    <property type="entry name" value="HisK_dim/P_dom"/>
</dbReference>
<evidence type="ECO:0000256" key="1">
    <source>
        <dbReference type="ARBA" id="ARBA00000085"/>
    </source>
</evidence>
<keyword evidence="14" id="KW-0547">Nucleotide-binding</keyword>
<dbReference type="PROSITE" id="PS50885">
    <property type="entry name" value="HAMP"/>
    <property type="match status" value="1"/>
</dbReference>
<dbReference type="CDD" id="cd00082">
    <property type="entry name" value="HisKA"/>
    <property type="match status" value="1"/>
</dbReference>
<dbReference type="InterPro" id="IPR036890">
    <property type="entry name" value="HATPase_C_sf"/>
</dbReference>
<evidence type="ECO:0000313" key="14">
    <source>
        <dbReference type="EMBL" id="MDO3721198.1"/>
    </source>
</evidence>
<dbReference type="SUPFAM" id="SSF55874">
    <property type="entry name" value="ATPase domain of HSP90 chaperone/DNA topoisomerase II/histidine kinase"/>
    <property type="match status" value="1"/>
</dbReference>
<evidence type="ECO:0000256" key="11">
    <source>
        <dbReference type="SAM" id="Phobius"/>
    </source>
</evidence>
<feature type="transmembrane region" description="Helical" evidence="11">
    <location>
        <begin position="380"/>
        <end position="401"/>
    </location>
</feature>
<comment type="subcellular location">
    <subcellularLocation>
        <location evidence="2">Membrane</location>
    </subcellularLocation>
</comment>
<evidence type="ECO:0000259" key="12">
    <source>
        <dbReference type="PROSITE" id="PS50109"/>
    </source>
</evidence>
<dbReference type="PANTHER" id="PTHR45436:SF5">
    <property type="entry name" value="SENSOR HISTIDINE KINASE TRCS"/>
    <property type="match status" value="1"/>
</dbReference>
<evidence type="ECO:0000256" key="3">
    <source>
        <dbReference type="ARBA" id="ARBA00012438"/>
    </source>
</evidence>
<comment type="caution">
    <text evidence="14">The sequence shown here is derived from an EMBL/GenBank/DDBJ whole genome shotgun (WGS) entry which is preliminary data.</text>
</comment>
<evidence type="ECO:0000256" key="2">
    <source>
        <dbReference type="ARBA" id="ARBA00004370"/>
    </source>
</evidence>
<reference evidence="14" key="1">
    <citation type="submission" date="2023-07" db="EMBL/GenBank/DDBJ databases">
        <title>Marinobacter sp. chi1 genome sequencing and assembly.</title>
        <authorList>
            <person name="Park S."/>
        </authorList>
    </citation>
    <scope>NUCLEOTIDE SEQUENCE</scope>
    <source>
        <strain evidence="14">Chi1</strain>
    </source>
</reference>
<accession>A0ABT8VYY3</accession>
<dbReference type="Proteomes" id="UP001168640">
    <property type="component" value="Unassembled WGS sequence"/>
</dbReference>
<dbReference type="Gene3D" id="6.10.340.10">
    <property type="match status" value="1"/>
</dbReference>
<name>A0ABT8VYY3_9GAMM</name>
<keyword evidence="7" id="KW-0418">Kinase</keyword>
<dbReference type="SMART" id="SM00388">
    <property type="entry name" value="HisKA"/>
    <property type="match status" value="1"/>
</dbReference>
<feature type="compositionally biased region" description="Low complexity" evidence="10">
    <location>
        <begin position="95"/>
        <end position="109"/>
    </location>
</feature>
<dbReference type="PANTHER" id="PTHR45436">
    <property type="entry name" value="SENSOR HISTIDINE KINASE YKOH"/>
    <property type="match status" value="1"/>
</dbReference>
<dbReference type="Pfam" id="PF02518">
    <property type="entry name" value="HATPase_c"/>
    <property type="match status" value="1"/>
</dbReference>
<evidence type="ECO:0000256" key="8">
    <source>
        <dbReference type="ARBA" id="ARBA00022989"/>
    </source>
</evidence>
<organism evidence="14 15">
    <name type="scientific">Marinobacter suaedae</name>
    <dbReference type="NCBI Taxonomy" id="3057675"/>
    <lineage>
        <taxon>Bacteria</taxon>
        <taxon>Pseudomonadati</taxon>
        <taxon>Pseudomonadota</taxon>
        <taxon>Gammaproteobacteria</taxon>
        <taxon>Pseudomonadales</taxon>
        <taxon>Marinobacteraceae</taxon>
        <taxon>Marinobacter</taxon>
    </lineage>
</organism>
<dbReference type="InterPro" id="IPR036097">
    <property type="entry name" value="HisK_dim/P_sf"/>
</dbReference>
<dbReference type="Pfam" id="PF00512">
    <property type="entry name" value="HisKA"/>
    <property type="match status" value="1"/>
</dbReference>
<feature type="domain" description="Histidine kinase" evidence="12">
    <location>
        <begin position="463"/>
        <end position="676"/>
    </location>
</feature>
<evidence type="ECO:0000313" key="15">
    <source>
        <dbReference type="Proteomes" id="UP001168640"/>
    </source>
</evidence>
<keyword evidence="15" id="KW-1185">Reference proteome</keyword>
<keyword evidence="11" id="KW-0472">Membrane</keyword>
<proteinExistence type="predicted"/>
<feature type="domain" description="HAMP" evidence="13">
    <location>
        <begin position="400"/>
        <end position="455"/>
    </location>
</feature>
<evidence type="ECO:0000256" key="6">
    <source>
        <dbReference type="ARBA" id="ARBA00022692"/>
    </source>
</evidence>
<dbReference type="InterPro" id="IPR005467">
    <property type="entry name" value="His_kinase_dom"/>
</dbReference>
<dbReference type="RefSeq" id="WP_302909189.1">
    <property type="nucleotide sequence ID" value="NZ_JAUMIS010000001.1"/>
</dbReference>
<dbReference type="EMBL" id="JAUMIS010000001">
    <property type="protein sequence ID" value="MDO3721198.1"/>
    <property type="molecule type" value="Genomic_DNA"/>
</dbReference>
<dbReference type="InterPro" id="IPR003594">
    <property type="entry name" value="HATPase_dom"/>
</dbReference>
<evidence type="ECO:0000256" key="7">
    <source>
        <dbReference type="ARBA" id="ARBA00022777"/>
    </source>
</evidence>
<dbReference type="Gene3D" id="1.10.287.130">
    <property type="match status" value="1"/>
</dbReference>
<keyword evidence="14" id="KW-0067">ATP-binding</keyword>
<protein>
    <recommendedName>
        <fullName evidence="3">histidine kinase</fullName>
        <ecNumber evidence="3">2.7.13.3</ecNumber>
    </recommendedName>
</protein>
<keyword evidence="5" id="KW-0808">Transferase</keyword>
<dbReference type="InterPro" id="IPR050428">
    <property type="entry name" value="TCS_sensor_his_kinase"/>
</dbReference>
<keyword evidence="4" id="KW-0597">Phosphoprotein</keyword>
<keyword evidence="9" id="KW-0902">Two-component regulatory system</keyword>
<feature type="region of interest" description="Disordered" evidence="10">
    <location>
        <begin position="80"/>
        <end position="109"/>
    </location>
</feature>
<dbReference type="Gene3D" id="3.30.565.10">
    <property type="entry name" value="Histidine kinase-like ATPase, C-terminal domain"/>
    <property type="match status" value="1"/>
</dbReference>
<dbReference type="SMART" id="SM00387">
    <property type="entry name" value="HATPase_c"/>
    <property type="match status" value="1"/>
</dbReference>
<evidence type="ECO:0000256" key="10">
    <source>
        <dbReference type="SAM" id="MobiDB-lite"/>
    </source>
</evidence>
<sequence>MNLKRQLLVTSLLMLLIPWAGIQFVLELDQALREQAREQLHIQAGRLASLSGDALIGQAPVTTDQPALYVSPVQRSLNPDGYADDWPGYEEGETDQPWQTTTDQPDPQAPGLRWQAAANGRDLYLIIGITNRQPRLFDPGNPNAPHNGLMLWAQEPTTTVDGDRSRRSWLIRISAPGKFTALTGRKYDQTDYFVAGSWQPVPAGWQLEIQMPRPDAGARLGFAVVDNQKTPVPGLSTSLDPLPVLVAPERGLERLLATQLNPGQRIRVLEPAGWVTASAQQATEQQQPEFDQLGPLQIVEQISLNALRALIRRFQPEPSPAADDSHRIPPESLPADGLTQTGDGQLWLQARAEVFGGRTLVLEQSLDQLLTLSGSALGSVLARSLLVIGGLTLVLLGYASWLSWRISRLQKAVSACVDDDGRISGTLPSASAKDELGQLQNHFAQMVDRLQGYTGYLESFSRRLSHELKTPVAIVRTSVDNLEHTEPSEDQRAYLNRISQATGRLSHILQSMSEASRLEQSFDRAEHEPFDLAQVIAETARAYQAMDSAHQITYQGPPAGCDMQGSPELLVQMLDKLVDNARDFTPPQGQIEIRLNADEGRKVFELGVFNEGSSLPEDLSGDIFSPFVSVRSDSQEGHLGQGLLIVRLIAEHHRGRVDAENVDGGVLFRVILPAHA</sequence>
<evidence type="ECO:0000256" key="9">
    <source>
        <dbReference type="ARBA" id="ARBA00023012"/>
    </source>
</evidence>
<dbReference type="SMART" id="SM00304">
    <property type="entry name" value="HAMP"/>
    <property type="match status" value="1"/>
</dbReference>
<gene>
    <name evidence="14" type="ORF">QVZ43_05650</name>
</gene>
<keyword evidence="8 11" id="KW-1133">Transmembrane helix</keyword>
<comment type="catalytic activity">
    <reaction evidence="1">
        <text>ATP + protein L-histidine = ADP + protein N-phospho-L-histidine.</text>
        <dbReference type="EC" id="2.7.13.3"/>
    </reaction>
</comment>
<dbReference type="EC" id="2.7.13.3" evidence="3"/>
<dbReference type="SUPFAM" id="SSF47384">
    <property type="entry name" value="Homodimeric domain of signal transducing histidine kinase"/>
    <property type="match status" value="1"/>
</dbReference>
<evidence type="ECO:0000259" key="13">
    <source>
        <dbReference type="PROSITE" id="PS50885"/>
    </source>
</evidence>
<evidence type="ECO:0000256" key="5">
    <source>
        <dbReference type="ARBA" id="ARBA00022679"/>
    </source>
</evidence>
<evidence type="ECO:0000256" key="4">
    <source>
        <dbReference type="ARBA" id="ARBA00022553"/>
    </source>
</evidence>
<dbReference type="InterPro" id="IPR003660">
    <property type="entry name" value="HAMP_dom"/>
</dbReference>
<dbReference type="GO" id="GO:0005524">
    <property type="term" value="F:ATP binding"/>
    <property type="evidence" value="ECO:0007669"/>
    <property type="project" value="UniProtKB-KW"/>
</dbReference>
<dbReference type="PROSITE" id="PS50109">
    <property type="entry name" value="HIS_KIN"/>
    <property type="match status" value="1"/>
</dbReference>
<keyword evidence="6 11" id="KW-0812">Transmembrane</keyword>